<name>A0A2P2MQ13_RHIMU</name>
<accession>A0A2P2MQ13</accession>
<organism evidence="1">
    <name type="scientific">Rhizophora mucronata</name>
    <name type="common">Asiatic mangrove</name>
    <dbReference type="NCBI Taxonomy" id="61149"/>
    <lineage>
        <taxon>Eukaryota</taxon>
        <taxon>Viridiplantae</taxon>
        <taxon>Streptophyta</taxon>
        <taxon>Embryophyta</taxon>
        <taxon>Tracheophyta</taxon>
        <taxon>Spermatophyta</taxon>
        <taxon>Magnoliopsida</taxon>
        <taxon>eudicotyledons</taxon>
        <taxon>Gunneridae</taxon>
        <taxon>Pentapetalae</taxon>
        <taxon>rosids</taxon>
        <taxon>fabids</taxon>
        <taxon>Malpighiales</taxon>
        <taxon>Rhizophoraceae</taxon>
        <taxon>Rhizophora</taxon>
    </lineage>
</organism>
<protein>
    <submittedName>
        <fullName evidence="1">Uncharacterized protein</fullName>
    </submittedName>
</protein>
<dbReference type="EMBL" id="GGEC01051830">
    <property type="protein sequence ID" value="MBX32314.1"/>
    <property type="molecule type" value="Transcribed_RNA"/>
</dbReference>
<sequence>MRAEGKLLQHRTLPTNRLIEPFYLTGFLVQCPNRRICIMLPCLQLYMKFWRVITVPSSPTVRQEQGRLTQWKEEQGKRMGNFQVMQVLSQGQLNKFLIY</sequence>
<proteinExistence type="predicted"/>
<reference evidence="1" key="1">
    <citation type="submission" date="2018-02" db="EMBL/GenBank/DDBJ databases">
        <title>Rhizophora mucronata_Transcriptome.</title>
        <authorList>
            <person name="Meera S.P."/>
            <person name="Sreeshan A."/>
            <person name="Augustine A."/>
        </authorList>
    </citation>
    <scope>NUCLEOTIDE SEQUENCE</scope>
    <source>
        <tissue evidence="1">Leaf</tissue>
    </source>
</reference>
<evidence type="ECO:0000313" key="1">
    <source>
        <dbReference type="EMBL" id="MBX32314.1"/>
    </source>
</evidence>
<dbReference type="AlphaFoldDB" id="A0A2P2MQ13"/>